<dbReference type="InterPro" id="IPR014729">
    <property type="entry name" value="Rossmann-like_a/b/a_fold"/>
</dbReference>
<evidence type="ECO:0000256" key="2">
    <source>
        <dbReference type="ARBA" id="ARBA00005019"/>
    </source>
</evidence>
<keyword evidence="8 10" id="KW-0520">NAD</keyword>
<protein>
    <recommendedName>
        <fullName evidence="10">Probable nicotinate-nucleotide adenylyltransferase</fullName>
        <ecNumber evidence="10">2.7.7.18</ecNumber>
    </recommendedName>
    <alternativeName>
        <fullName evidence="10">Deamido-NAD(+) diphosphorylase</fullName>
    </alternativeName>
    <alternativeName>
        <fullName evidence="10">Deamido-NAD(+) pyrophosphorylase</fullName>
    </alternativeName>
    <alternativeName>
        <fullName evidence="10">Nicotinate mononucleotide adenylyltransferase</fullName>
        <shortName evidence="10">NaMN adenylyltransferase</shortName>
    </alternativeName>
</protein>
<sequence length="208" mass="23135">MKKIGVFGGTFNPIHKGHLHLAGGYCRALGLDTVLLVPTCIPPHKEVDDLLPAIDRLEMCRLAVRDMPSLAVSDVEVRRGGRSYTVDTLRELAGLYPDDELYFLMGADMFLTIEEWNGFTEIARTAVLCTASRHEGELPSLKEHARLLERKYGARCHIEAIPVLDISSTEVRDALAEGGDVRALVPDAVRDYIYQNGLYRPVGPDFQQ</sequence>
<keyword evidence="13" id="KW-1185">Reference proteome</keyword>
<dbReference type="CDD" id="cd02165">
    <property type="entry name" value="NMNAT"/>
    <property type="match status" value="1"/>
</dbReference>
<dbReference type="GO" id="GO:0005524">
    <property type="term" value="F:ATP binding"/>
    <property type="evidence" value="ECO:0007669"/>
    <property type="project" value="UniProtKB-KW"/>
</dbReference>
<evidence type="ECO:0000256" key="10">
    <source>
        <dbReference type="HAMAP-Rule" id="MF_00244"/>
    </source>
</evidence>
<dbReference type="RefSeq" id="WP_013484292.1">
    <property type="nucleotide sequence ID" value="NC_014828.1"/>
</dbReference>
<dbReference type="HOGENOM" id="CLU_069765_3_1_9"/>
<organism evidence="12 13">
    <name type="scientific">Ethanoligenens harbinense (strain DSM 18485 / JCM 12961 / CGMCC 1.5033 / YUAN-3)</name>
    <dbReference type="NCBI Taxonomy" id="663278"/>
    <lineage>
        <taxon>Bacteria</taxon>
        <taxon>Bacillati</taxon>
        <taxon>Bacillota</taxon>
        <taxon>Clostridia</taxon>
        <taxon>Eubacteriales</taxon>
        <taxon>Oscillospiraceae</taxon>
        <taxon>Ethanoligenens</taxon>
    </lineage>
</organism>
<dbReference type="Pfam" id="PF01467">
    <property type="entry name" value="CTP_transf_like"/>
    <property type="match status" value="1"/>
</dbReference>
<gene>
    <name evidence="10" type="primary">nadD</name>
    <name evidence="12" type="ordered locus">Ethha_0325</name>
</gene>
<feature type="domain" description="Cytidyltransferase-like" evidence="11">
    <location>
        <begin position="6"/>
        <end position="173"/>
    </location>
</feature>
<dbReference type="PANTHER" id="PTHR39321">
    <property type="entry name" value="NICOTINATE-NUCLEOTIDE ADENYLYLTRANSFERASE-RELATED"/>
    <property type="match status" value="1"/>
</dbReference>
<dbReference type="PANTHER" id="PTHR39321:SF3">
    <property type="entry name" value="PHOSPHOPANTETHEINE ADENYLYLTRANSFERASE"/>
    <property type="match status" value="1"/>
</dbReference>
<keyword evidence="3 10" id="KW-0662">Pyridine nucleotide biosynthesis</keyword>
<comment type="similarity">
    <text evidence="10">Belongs to the NadD family.</text>
</comment>
<evidence type="ECO:0000256" key="1">
    <source>
        <dbReference type="ARBA" id="ARBA00002324"/>
    </source>
</evidence>
<dbReference type="GO" id="GO:0009435">
    <property type="term" value="P:NAD+ biosynthetic process"/>
    <property type="evidence" value="ECO:0007669"/>
    <property type="project" value="UniProtKB-UniRule"/>
</dbReference>
<evidence type="ECO:0000256" key="5">
    <source>
        <dbReference type="ARBA" id="ARBA00022695"/>
    </source>
</evidence>
<keyword evidence="4 10" id="KW-0808">Transferase</keyword>
<reference evidence="12 13" key="1">
    <citation type="submission" date="2010-12" db="EMBL/GenBank/DDBJ databases">
        <title>Complete sequence of Ethanoligenens harbinense YUAN-3.</title>
        <authorList>
            <person name="Lucas S."/>
            <person name="Copeland A."/>
            <person name="Lapidus A."/>
            <person name="Cheng J.-F."/>
            <person name="Bruce D."/>
            <person name="Goodwin L."/>
            <person name="Pitluck S."/>
            <person name="Chertkov O."/>
            <person name="Misra M."/>
            <person name="Detter J.C."/>
            <person name="Han C."/>
            <person name="Tapia R."/>
            <person name="Land M."/>
            <person name="Hauser L."/>
            <person name="Jeffries C."/>
            <person name="Kyrpides N."/>
            <person name="Ivanova N."/>
            <person name="Mikhailova N."/>
            <person name="Wang A."/>
            <person name="Mouttaki H."/>
            <person name="He Z."/>
            <person name="Zhou J."/>
            <person name="Hemme C.L."/>
            <person name="Woyke T."/>
        </authorList>
    </citation>
    <scope>NUCLEOTIDE SEQUENCE [LARGE SCALE GENOMIC DNA]</scope>
    <source>
        <strain evidence="13">DSM 18485 / JCM 12961 / CGMCC 1.5033 / YUAN-3</strain>
    </source>
</reference>
<dbReference type="NCBIfam" id="NF000840">
    <property type="entry name" value="PRK00071.1-3"/>
    <property type="match status" value="1"/>
</dbReference>
<keyword evidence="6 10" id="KW-0547">Nucleotide-binding</keyword>
<dbReference type="SUPFAM" id="SSF52374">
    <property type="entry name" value="Nucleotidylyl transferase"/>
    <property type="match status" value="1"/>
</dbReference>
<dbReference type="KEGG" id="eha:Ethha_0325"/>
<evidence type="ECO:0000256" key="4">
    <source>
        <dbReference type="ARBA" id="ARBA00022679"/>
    </source>
</evidence>
<dbReference type="InterPro" id="IPR005248">
    <property type="entry name" value="NadD/NMNAT"/>
</dbReference>
<dbReference type="EC" id="2.7.7.18" evidence="10"/>
<keyword evidence="5 10" id="KW-0548">Nucleotidyltransferase</keyword>
<comment type="catalytic activity">
    <reaction evidence="9 10">
        <text>nicotinate beta-D-ribonucleotide + ATP + H(+) = deamido-NAD(+) + diphosphate</text>
        <dbReference type="Rhea" id="RHEA:22860"/>
        <dbReference type="ChEBI" id="CHEBI:15378"/>
        <dbReference type="ChEBI" id="CHEBI:30616"/>
        <dbReference type="ChEBI" id="CHEBI:33019"/>
        <dbReference type="ChEBI" id="CHEBI:57502"/>
        <dbReference type="ChEBI" id="CHEBI:58437"/>
        <dbReference type="EC" id="2.7.7.18"/>
    </reaction>
</comment>
<comment type="function">
    <text evidence="1 10">Catalyzes the reversible adenylation of nicotinate mononucleotide (NaMN) to nicotinic acid adenine dinucleotide (NaAD).</text>
</comment>
<evidence type="ECO:0000313" key="12">
    <source>
        <dbReference type="EMBL" id="ADU25911.1"/>
    </source>
</evidence>
<name>E6U7X9_ETHHY</name>
<evidence type="ECO:0000256" key="6">
    <source>
        <dbReference type="ARBA" id="ARBA00022741"/>
    </source>
</evidence>
<dbReference type="InterPro" id="IPR004821">
    <property type="entry name" value="Cyt_trans-like"/>
</dbReference>
<dbReference type="UniPathway" id="UPA00253">
    <property type="reaction ID" value="UER00332"/>
</dbReference>
<dbReference type="EMBL" id="CP002400">
    <property type="protein sequence ID" value="ADU25911.1"/>
    <property type="molecule type" value="Genomic_DNA"/>
</dbReference>
<proteinExistence type="inferred from homology"/>
<evidence type="ECO:0000313" key="13">
    <source>
        <dbReference type="Proteomes" id="UP000001551"/>
    </source>
</evidence>
<dbReference type="NCBIfam" id="TIGR00125">
    <property type="entry name" value="cyt_tran_rel"/>
    <property type="match status" value="1"/>
</dbReference>
<dbReference type="HAMAP" id="MF_00244">
    <property type="entry name" value="NaMN_adenylyltr"/>
    <property type="match status" value="1"/>
</dbReference>
<comment type="pathway">
    <text evidence="2 10">Cofactor biosynthesis; NAD(+) biosynthesis; deamido-NAD(+) from nicotinate D-ribonucleotide: step 1/1.</text>
</comment>
<dbReference type="Proteomes" id="UP000001551">
    <property type="component" value="Chromosome"/>
</dbReference>
<evidence type="ECO:0000256" key="8">
    <source>
        <dbReference type="ARBA" id="ARBA00023027"/>
    </source>
</evidence>
<accession>E6U7X9</accession>
<dbReference type="STRING" id="663278.Ethha_0325"/>
<dbReference type="GO" id="GO:0004515">
    <property type="term" value="F:nicotinate-nucleotide adenylyltransferase activity"/>
    <property type="evidence" value="ECO:0007669"/>
    <property type="project" value="UniProtKB-UniRule"/>
</dbReference>
<dbReference type="eggNOG" id="COG1057">
    <property type="taxonomic scope" value="Bacteria"/>
</dbReference>
<evidence type="ECO:0000256" key="9">
    <source>
        <dbReference type="ARBA" id="ARBA00048721"/>
    </source>
</evidence>
<dbReference type="Gene3D" id="3.40.50.620">
    <property type="entry name" value="HUPs"/>
    <property type="match status" value="1"/>
</dbReference>
<keyword evidence="7 10" id="KW-0067">ATP-binding</keyword>
<evidence type="ECO:0000256" key="3">
    <source>
        <dbReference type="ARBA" id="ARBA00022642"/>
    </source>
</evidence>
<evidence type="ECO:0000256" key="7">
    <source>
        <dbReference type="ARBA" id="ARBA00022840"/>
    </source>
</evidence>
<dbReference type="AlphaFoldDB" id="E6U7X9"/>
<dbReference type="NCBIfam" id="TIGR00482">
    <property type="entry name" value="nicotinate (nicotinamide) nucleotide adenylyltransferase"/>
    <property type="match status" value="1"/>
</dbReference>
<evidence type="ECO:0000259" key="11">
    <source>
        <dbReference type="Pfam" id="PF01467"/>
    </source>
</evidence>